<evidence type="ECO:0000256" key="2">
    <source>
        <dbReference type="ARBA" id="ARBA00011534"/>
    </source>
</evidence>
<comment type="catalytic activity">
    <reaction evidence="9">
        <text>L-seryl-[protein] + ATP = O-phospho-L-seryl-[protein] + ADP + H(+)</text>
        <dbReference type="Rhea" id="RHEA:17989"/>
        <dbReference type="Rhea" id="RHEA-COMP:9863"/>
        <dbReference type="Rhea" id="RHEA-COMP:11604"/>
        <dbReference type="ChEBI" id="CHEBI:15378"/>
        <dbReference type="ChEBI" id="CHEBI:29999"/>
        <dbReference type="ChEBI" id="CHEBI:30616"/>
        <dbReference type="ChEBI" id="CHEBI:83421"/>
        <dbReference type="ChEBI" id="CHEBI:456216"/>
        <dbReference type="EC" id="2.7.11.1"/>
    </reaction>
</comment>
<dbReference type="InterPro" id="IPR045133">
    <property type="entry name" value="IRE1/2-like"/>
</dbReference>
<evidence type="ECO:0000256" key="5">
    <source>
        <dbReference type="ARBA" id="ARBA00019973"/>
    </source>
</evidence>
<reference evidence="11" key="1">
    <citation type="submission" date="2019-04" db="EMBL/GenBank/DDBJ databases">
        <title>Sequencing of skin fungus with MAO and IRED activity.</title>
        <authorList>
            <person name="Marsaioli A.J."/>
            <person name="Bonatto J.M.C."/>
            <person name="Reis Junior O."/>
        </authorList>
    </citation>
    <scope>NUCLEOTIDE SEQUENCE</scope>
    <source>
        <strain evidence="11">30M1</strain>
    </source>
</reference>
<dbReference type="InterPro" id="IPR011009">
    <property type="entry name" value="Kinase-like_dom_sf"/>
</dbReference>
<evidence type="ECO:0000259" key="10">
    <source>
        <dbReference type="PROSITE" id="PS50011"/>
    </source>
</evidence>
<dbReference type="GO" id="GO:0070059">
    <property type="term" value="P:intrinsic apoptotic signaling pathway in response to endoplasmic reticulum stress"/>
    <property type="evidence" value="ECO:0007669"/>
    <property type="project" value="TreeGrafter"/>
</dbReference>
<comment type="function">
    <text evidence="1">Component of the EKC/KEOPS complex that is required for the formation of a threonylcarbamoyl group on adenosine at position 37 (t(6)A37) in tRNAs that read codons beginning with adenine. The complex is probably involved in the transfer of the threonylcarbamoyl moiety of threonylcarbamoyl-AMP (TC-AMP) to the N6 group of A37. BUD32 has ATPase activity in the context of the EKC/KEOPS complex and likely plays a supporting role to the catalytic subunit KAE1. The EKC/KEOPS complex also promotes both telomere uncapping and telomere elongation. The complex is required for efficient recruitment of transcriptional coactivators.</text>
</comment>
<evidence type="ECO:0000313" key="12">
    <source>
        <dbReference type="Proteomes" id="UP000801428"/>
    </source>
</evidence>
<evidence type="ECO:0000256" key="8">
    <source>
        <dbReference type="ARBA" id="ARBA00047899"/>
    </source>
</evidence>
<protein>
    <recommendedName>
        <fullName evidence="5">EKC/KEOPS complex subunit BUD32</fullName>
        <ecNumber evidence="3">2.7.11.1</ecNumber>
    </recommendedName>
    <alternativeName>
        <fullName evidence="6 7">Atypical Serine/threonine protein kinase BUD32</fullName>
    </alternativeName>
    <alternativeName>
        <fullName evidence="4">EKC/KEOPS complex subunit bud32</fullName>
    </alternativeName>
</protein>
<dbReference type="PROSITE" id="PS50011">
    <property type="entry name" value="PROTEIN_KINASE_DOM"/>
    <property type="match status" value="1"/>
</dbReference>
<dbReference type="PANTHER" id="PTHR13954">
    <property type="entry name" value="IRE1-RELATED"/>
    <property type="match status" value="1"/>
</dbReference>
<dbReference type="AlphaFoldDB" id="A0A9P4TL97"/>
<evidence type="ECO:0000256" key="3">
    <source>
        <dbReference type="ARBA" id="ARBA00012513"/>
    </source>
</evidence>
<evidence type="ECO:0000256" key="1">
    <source>
        <dbReference type="ARBA" id="ARBA00003747"/>
    </source>
</evidence>
<dbReference type="GO" id="GO:0005524">
    <property type="term" value="F:ATP binding"/>
    <property type="evidence" value="ECO:0007669"/>
    <property type="project" value="InterPro"/>
</dbReference>
<keyword evidence="12" id="KW-1185">Reference proteome</keyword>
<dbReference type="GO" id="GO:0036498">
    <property type="term" value="P:IRE1-mediated unfolded protein response"/>
    <property type="evidence" value="ECO:0007669"/>
    <property type="project" value="TreeGrafter"/>
</dbReference>
<comment type="subunit">
    <text evidence="2">Component of the EKC/KEOPS complex composed of at least BUD32, CGI121, GON7, KAE1 and PCC1; the whole complex dimerizes.</text>
</comment>
<gene>
    <name evidence="11" type="ORF">E8E13_009378</name>
</gene>
<evidence type="ECO:0000313" key="11">
    <source>
        <dbReference type="EMBL" id="KAF3009747.1"/>
    </source>
</evidence>
<dbReference type="GO" id="GO:0004521">
    <property type="term" value="F:RNA endonuclease activity"/>
    <property type="evidence" value="ECO:0007669"/>
    <property type="project" value="InterPro"/>
</dbReference>
<dbReference type="PANTHER" id="PTHR13954:SF6">
    <property type="entry name" value="NON-SPECIFIC SERINE_THREONINE PROTEIN KINASE"/>
    <property type="match status" value="1"/>
</dbReference>
<dbReference type="PROSITE" id="PS00109">
    <property type="entry name" value="PROTEIN_KINASE_TYR"/>
    <property type="match status" value="1"/>
</dbReference>
<dbReference type="EC" id="2.7.11.1" evidence="3"/>
<dbReference type="Gene3D" id="1.10.510.10">
    <property type="entry name" value="Transferase(Phosphotransferase) domain 1"/>
    <property type="match status" value="1"/>
</dbReference>
<comment type="catalytic activity">
    <reaction evidence="8">
        <text>L-threonyl-[protein] + ATP = O-phospho-L-threonyl-[protein] + ADP + H(+)</text>
        <dbReference type="Rhea" id="RHEA:46608"/>
        <dbReference type="Rhea" id="RHEA-COMP:11060"/>
        <dbReference type="Rhea" id="RHEA-COMP:11605"/>
        <dbReference type="ChEBI" id="CHEBI:15378"/>
        <dbReference type="ChEBI" id="CHEBI:30013"/>
        <dbReference type="ChEBI" id="CHEBI:30616"/>
        <dbReference type="ChEBI" id="CHEBI:61977"/>
        <dbReference type="ChEBI" id="CHEBI:456216"/>
        <dbReference type="EC" id="2.7.11.1"/>
    </reaction>
</comment>
<evidence type="ECO:0000256" key="9">
    <source>
        <dbReference type="ARBA" id="ARBA00048679"/>
    </source>
</evidence>
<dbReference type="GO" id="GO:1990604">
    <property type="term" value="C:IRE1-TRAF2-ASK1 complex"/>
    <property type="evidence" value="ECO:0007669"/>
    <property type="project" value="TreeGrafter"/>
</dbReference>
<name>A0A9P4TL97_CURKU</name>
<dbReference type="InterPro" id="IPR008266">
    <property type="entry name" value="Tyr_kinase_AS"/>
</dbReference>
<dbReference type="EMBL" id="SWKU01000002">
    <property type="protein sequence ID" value="KAF3009747.1"/>
    <property type="molecule type" value="Genomic_DNA"/>
</dbReference>
<dbReference type="OrthoDB" id="4062651at2759"/>
<feature type="domain" description="Protein kinase" evidence="10">
    <location>
        <begin position="1"/>
        <end position="219"/>
    </location>
</feature>
<dbReference type="InterPro" id="IPR000719">
    <property type="entry name" value="Prot_kinase_dom"/>
</dbReference>
<evidence type="ECO:0000256" key="6">
    <source>
        <dbReference type="ARBA" id="ARBA00030980"/>
    </source>
</evidence>
<comment type="caution">
    <text evidence="11">The sequence shown here is derived from an EMBL/GenBank/DDBJ whole genome shotgun (WGS) entry which is preliminary data.</text>
</comment>
<accession>A0A9P4TL97</accession>
<dbReference type="SUPFAM" id="SSF56112">
    <property type="entry name" value="Protein kinase-like (PK-like)"/>
    <property type="match status" value="1"/>
</dbReference>
<sequence length="219" mass="25388">MTKFTGQTDDNMVYMKGQAIMRDSRYNNTHFADCTQQEISRCERISASQHPNLARYLGVETKKIGDEDRVTRLAYRRYSMDLNEFVLMKRLLKARHVAFLMKGIESGMRHLHKLGLVHCDLRPMNVFVTFEKSRNKVVLKEVVIGDFDASVKIGEKVSLKRASNDWWPSDAKWGVKAEPWIDEWCLNKIGKWLEEDGLGIWEFNGQEDDTVVIGTNVAW</sequence>
<dbReference type="Proteomes" id="UP000801428">
    <property type="component" value="Unassembled WGS sequence"/>
</dbReference>
<evidence type="ECO:0000256" key="4">
    <source>
        <dbReference type="ARBA" id="ARBA00013948"/>
    </source>
</evidence>
<organism evidence="11 12">
    <name type="scientific">Curvularia kusanoi</name>
    <name type="common">Cochliobolus kusanoi</name>
    <dbReference type="NCBI Taxonomy" id="90978"/>
    <lineage>
        <taxon>Eukaryota</taxon>
        <taxon>Fungi</taxon>
        <taxon>Dikarya</taxon>
        <taxon>Ascomycota</taxon>
        <taxon>Pezizomycotina</taxon>
        <taxon>Dothideomycetes</taxon>
        <taxon>Pleosporomycetidae</taxon>
        <taxon>Pleosporales</taxon>
        <taxon>Pleosporineae</taxon>
        <taxon>Pleosporaceae</taxon>
        <taxon>Curvularia</taxon>
    </lineage>
</organism>
<dbReference type="GO" id="GO:0004674">
    <property type="term" value="F:protein serine/threonine kinase activity"/>
    <property type="evidence" value="ECO:0007669"/>
    <property type="project" value="UniProtKB-EC"/>
</dbReference>
<dbReference type="Pfam" id="PF00069">
    <property type="entry name" value="Pkinase"/>
    <property type="match status" value="1"/>
</dbReference>
<evidence type="ECO:0000256" key="7">
    <source>
        <dbReference type="ARBA" id="ARBA00033194"/>
    </source>
</evidence>
<dbReference type="GO" id="GO:0051082">
    <property type="term" value="F:unfolded protein binding"/>
    <property type="evidence" value="ECO:0007669"/>
    <property type="project" value="TreeGrafter"/>
</dbReference>
<proteinExistence type="predicted"/>